<feature type="domain" description="PilN biogenesis protein dimerization" evidence="3">
    <location>
        <begin position="97"/>
        <end position="199"/>
    </location>
</feature>
<keyword evidence="2" id="KW-0812">Transmembrane</keyword>
<name>A0A318SCN0_9DEIO</name>
<comment type="caution">
    <text evidence="4">The sequence shown here is derived from an EMBL/GenBank/DDBJ whole genome shotgun (WGS) entry which is preliminary data.</text>
</comment>
<evidence type="ECO:0000313" key="5">
    <source>
        <dbReference type="Proteomes" id="UP000248326"/>
    </source>
</evidence>
<dbReference type="OrthoDB" id="66063at2"/>
<evidence type="ECO:0000256" key="1">
    <source>
        <dbReference type="SAM" id="MobiDB-lite"/>
    </source>
</evidence>
<feature type="compositionally biased region" description="Low complexity" evidence="1">
    <location>
        <begin position="221"/>
        <end position="234"/>
    </location>
</feature>
<evidence type="ECO:0000256" key="2">
    <source>
        <dbReference type="SAM" id="Phobius"/>
    </source>
</evidence>
<dbReference type="Proteomes" id="UP000248326">
    <property type="component" value="Unassembled WGS sequence"/>
</dbReference>
<dbReference type="InterPro" id="IPR052534">
    <property type="entry name" value="Extracell_DNA_Util/SecSys_Comp"/>
</dbReference>
<keyword evidence="2" id="KW-1133">Transmembrane helix</keyword>
<dbReference type="EMBL" id="QJSX01000001">
    <property type="protein sequence ID" value="PYE56383.1"/>
    <property type="molecule type" value="Genomic_DNA"/>
</dbReference>
<accession>A0A318SCN0</accession>
<sequence>MININLLPKNLRRSTGPDGWRIAAGTVAAVALVTMGVLQYSVQNRLNGINKDIAEAQSELAVRANDVRERNELQARKTELQAVAGVAQTLESGRTSWSADLARFVRQLPTSNTPIIALTNVSMRMPQLAAAPGGANAPYDGKAVTKELVLSGLARSSDALVRLVNTFENAPEFGVQFQNAARDPNTGEYTFAVTVGMIGDKPKPALTAAASENGAVGTTESSASGTTTSGTTAPSAPPAPSTSSPNSNGGNP</sequence>
<evidence type="ECO:0000259" key="3">
    <source>
        <dbReference type="Pfam" id="PF18222"/>
    </source>
</evidence>
<feature type="region of interest" description="Disordered" evidence="1">
    <location>
        <begin position="206"/>
        <end position="252"/>
    </location>
</feature>
<feature type="compositionally biased region" description="Low complexity" evidence="1">
    <location>
        <begin position="241"/>
        <end position="252"/>
    </location>
</feature>
<keyword evidence="5" id="KW-1185">Reference proteome</keyword>
<gene>
    <name evidence="4" type="ORF">DES52_101187</name>
</gene>
<dbReference type="PANTHER" id="PTHR40278">
    <property type="entry name" value="DNA UTILIZATION PROTEIN HOFN"/>
    <property type="match status" value="1"/>
</dbReference>
<organism evidence="4 5">
    <name type="scientific">Deinococcus yavapaiensis KR-236</name>
    <dbReference type="NCBI Taxonomy" id="694435"/>
    <lineage>
        <taxon>Bacteria</taxon>
        <taxon>Thermotogati</taxon>
        <taxon>Deinococcota</taxon>
        <taxon>Deinococci</taxon>
        <taxon>Deinococcales</taxon>
        <taxon>Deinococcaceae</taxon>
        <taxon>Deinococcus</taxon>
    </lineage>
</organism>
<dbReference type="RefSeq" id="WP_110884882.1">
    <property type="nucleotide sequence ID" value="NZ_QJSX01000001.1"/>
</dbReference>
<dbReference type="Gene3D" id="3.30.70.2830">
    <property type="match status" value="1"/>
</dbReference>
<evidence type="ECO:0000313" key="4">
    <source>
        <dbReference type="EMBL" id="PYE56383.1"/>
    </source>
</evidence>
<dbReference type="InterPro" id="IPR040888">
    <property type="entry name" value="PilN_bio_d"/>
</dbReference>
<proteinExistence type="predicted"/>
<dbReference type="AlphaFoldDB" id="A0A318SCN0"/>
<dbReference type="Pfam" id="PF18222">
    <property type="entry name" value="PilN_bio_d"/>
    <property type="match status" value="1"/>
</dbReference>
<reference evidence="4 5" key="1">
    <citation type="submission" date="2018-06" db="EMBL/GenBank/DDBJ databases">
        <title>Genomic Encyclopedia of Type Strains, Phase IV (KMG-IV): sequencing the most valuable type-strain genomes for metagenomic binning, comparative biology and taxonomic classification.</title>
        <authorList>
            <person name="Goeker M."/>
        </authorList>
    </citation>
    <scope>NUCLEOTIDE SEQUENCE [LARGE SCALE GENOMIC DNA]</scope>
    <source>
        <strain evidence="4 5">DSM 18048</strain>
    </source>
</reference>
<dbReference type="PANTHER" id="PTHR40278:SF1">
    <property type="entry name" value="DNA UTILIZATION PROTEIN HOFN"/>
    <property type="match status" value="1"/>
</dbReference>
<feature type="transmembrane region" description="Helical" evidence="2">
    <location>
        <begin position="20"/>
        <end position="42"/>
    </location>
</feature>
<keyword evidence="2" id="KW-0472">Membrane</keyword>
<protein>
    <submittedName>
        <fullName evidence="4">Type IV pilus assembly protein PilN</fullName>
    </submittedName>
</protein>